<evidence type="ECO:0000313" key="1">
    <source>
        <dbReference type="EMBL" id="KAJ9593594.1"/>
    </source>
</evidence>
<evidence type="ECO:0000313" key="2">
    <source>
        <dbReference type="Proteomes" id="UP001233999"/>
    </source>
</evidence>
<reference evidence="1" key="1">
    <citation type="journal article" date="2023" name="IScience">
        <title>Live-bearing cockroach genome reveals convergent evolutionary mechanisms linked to viviparity in insects and beyond.</title>
        <authorList>
            <person name="Fouks B."/>
            <person name="Harrison M.C."/>
            <person name="Mikhailova A.A."/>
            <person name="Marchal E."/>
            <person name="English S."/>
            <person name="Carruthers M."/>
            <person name="Jennings E.C."/>
            <person name="Chiamaka E.L."/>
            <person name="Frigard R.A."/>
            <person name="Pippel M."/>
            <person name="Attardo G.M."/>
            <person name="Benoit J.B."/>
            <person name="Bornberg-Bauer E."/>
            <person name="Tobe S.S."/>
        </authorList>
    </citation>
    <scope>NUCLEOTIDE SEQUENCE</scope>
    <source>
        <strain evidence="1">Stay&amp;Tobe</strain>
    </source>
</reference>
<feature type="non-terminal residue" evidence="1">
    <location>
        <position position="1"/>
    </location>
</feature>
<dbReference type="Proteomes" id="UP001233999">
    <property type="component" value="Unassembled WGS sequence"/>
</dbReference>
<comment type="caution">
    <text evidence="1">The sequence shown here is derived from an EMBL/GenBank/DDBJ whole genome shotgun (WGS) entry which is preliminary data.</text>
</comment>
<protein>
    <submittedName>
        <fullName evidence="1">Uncharacterized protein</fullName>
    </submittedName>
</protein>
<keyword evidence="2" id="KW-1185">Reference proteome</keyword>
<accession>A0AAD8EKW5</accession>
<dbReference type="EMBL" id="JASPKZ010003424">
    <property type="protein sequence ID" value="KAJ9593594.1"/>
    <property type="molecule type" value="Genomic_DNA"/>
</dbReference>
<reference evidence="1" key="2">
    <citation type="submission" date="2023-05" db="EMBL/GenBank/DDBJ databases">
        <authorList>
            <person name="Fouks B."/>
        </authorList>
    </citation>
    <scope>NUCLEOTIDE SEQUENCE</scope>
    <source>
        <strain evidence="1">Stay&amp;Tobe</strain>
        <tissue evidence="1">Testes</tissue>
    </source>
</reference>
<name>A0AAD8EKW5_DIPPU</name>
<dbReference type="AlphaFoldDB" id="A0AAD8EKW5"/>
<feature type="non-terminal residue" evidence="1">
    <location>
        <position position="80"/>
    </location>
</feature>
<proteinExistence type="predicted"/>
<sequence>CCRYGHRGRISPFTPLRFVFITSCHSQNHHSCSLLDRICFDIISLRISTSSIGKDRHKTKLHAAQVLLHDSHCSSQILIS</sequence>
<organism evidence="1 2">
    <name type="scientific">Diploptera punctata</name>
    <name type="common">Pacific beetle cockroach</name>
    <dbReference type="NCBI Taxonomy" id="6984"/>
    <lineage>
        <taxon>Eukaryota</taxon>
        <taxon>Metazoa</taxon>
        <taxon>Ecdysozoa</taxon>
        <taxon>Arthropoda</taxon>
        <taxon>Hexapoda</taxon>
        <taxon>Insecta</taxon>
        <taxon>Pterygota</taxon>
        <taxon>Neoptera</taxon>
        <taxon>Polyneoptera</taxon>
        <taxon>Dictyoptera</taxon>
        <taxon>Blattodea</taxon>
        <taxon>Blaberoidea</taxon>
        <taxon>Blaberidae</taxon>
        <taxon>Diplopterinae</taxon>
        <taxon>Diploptera</taxon>
    </lineage>
</organism>
<gene>
    <name evidence="1" type="ORF">L9F63_014863</name>
</gene>